<evidence type="ECO:0000256" key="6">
    <source>
        <dbReference type="ARBA" id="ARBA00022679"/>
    </source>
</evidence>
<comment type="subunit">
    <text evidence="16">Component of the eukaryotic translation initiation factor 3 (eIF-3) complex.</text>
</comment>
<evidence type="ECO:0000256" key="8">
    <source>
        <dbReference type="ARBA" id="ARBA00022723"/>
    </source>
</evidence>
<evidence type="ECO:0000256" key="9">
    <source>
        <dbReference type="ARBA" id="ARBA00022729"/>
    </source>
</evidence>
<evidence type="ECO:0000256" key="11">
    <source>
        <dbReference type="ARBA" id="ARBA00022777"/>
    </source>
</evidence>
<protein>
    <recommendedName>
        <fullName evidence="16">Eukaryotic translation initiation factor 3 subunit H</fullName>
        <shortName evidence="16">eIF3h</shortName>
    </recommendedName>
</protein>
<dbReference type="GO" id="GO:0016567">
    <property type="term" value="P:protein ubiquitination"/>
    <property type="evidence" value="ECO:0007669"/>
    <property type="project" value="InterPro"/>
</dbReference>
<keyword evidence="14 19" id="KW-1133">Transmembrane helix</keyword>
<dbReference type="SUPFAM" id="SSF57850">
    <property type="entry name" value="RING/U-box"/>
    <property type="match status" value="1"/>
</dbReference>
<dbReference type="Pfam" id="PF25106">
    <property type="entry name" value="VWA_4"/>
    <property type="match status" value="1"/>
</dbReference>
<dbReference type="PROSITE" id="PS50089">
    <property type="entry name" value="ZF_RING_2"/>
    <property type="match status" value="1"/>
</dbReference>
<dbReference type="PANTHER" id="PTHR47763:SF4">
    <property type="entry name" value="ALPHA-PROTEIN KINASE VWKA"/>
    <property type="match status" value="1"/>
</dbReference>
<dbReference type="InterPro" id="IPR027524">
    <property type="entry name" value="eIF3h"/>
</dbReference>
<dbReference type="InterPro" id="IPR004166">
    <property type="entry name" value="a-kinase_dom"/>
</dbReference>
<dbReference type="GO" id="GO:0061630">
    <property type="term" value="F:ubiquitin protein ligase activity"/>
    <property type="evidence" value="ECO:0007669"/>
    <property type="project" value="UniProtKB-EC"/>
</dbReference>
<dbReference type="GO" id="GO:0016282">
    <property type="term" value="C:eukaryotic 43S preinitiation complex"/>
    <property type="evidence" value="ECO:0007669"/>
    <property type="project" value="UniProtKB-UniRule"/>
</dbReference>
<keyword evidence="5" id="KW-0723">Serine/threonine-protein kinase</keyword>
<dbReference type="InterPro" id="IPR001841">
    <property type="entry name" value="Znf_RING"/>
</dbReference>
<feature type="domain" description="C2H2-type" evidence="21">
    <location>
        <begin position="330"/>
        <end position="358"/>
    </location>
</feature>
<dbReference type="Pfam" id="PF19445">
    <property type="entry name" value="eIF3h_C"/>
    <property type="match status" value="1"/>
</dbReference>
<comment type="catalytic activity">
    <reaction evidence="1">
        <text>S-ubiquitinyl-[E2 ubiquitin-conjugating enzyme]-L-cysteine + [acceptor protein]-L-lysine = [E2 ubiquitin-conjugating enzyme]-L-cysteine + N(6)-ubiquitinyl-[acceptor protein]-L-lysine.</text>
        <dbReference type="EC" id="2.3.2.27"/>
    </reaction>
</comment>
<comment type="subcellular location">
    <subcellularLocation>
        <location evidence="16">Cytoplasm</location>
    </subcellularLocation>
    <subcellularLocation>
        <location evidence="2">Membrane</location>
        <topology evidence="2">Multi-pass membrane protein</topology>
    </subcellularLocation>
    <subcellularLocation>
        <location evidence="3">Secreted</location>
    </subcellularLocation>
</comment>
<evidence type="ECO:0000256" key="12">
    <source>
        <dbReference type="ARBA" id="ARBA00022786"/>
    </source>
</evidence>
<dbReference type="CDD" id="cd00198">
    <property type="entry name" value="vWFA"/>
    <property type="match status" value="1"/>
</dbReference>
<dbReference type="InterPro" id="IPR000555">
    <property type="entry name" value="JAMM/MPN+_dom"/>
</dbReference>
<keyword evidence="16" id="KW-0648">Protein biosynthesis</keyword>
<keyword evidence="4" id="KW-0964">Secreted</keyword>
<dbReference type="Proteomes" id="UP000789390">
    <property type="component" value="Unassembled WGS sequence"/>
</dbReference>
<dbReference type="Gene3D" id="3.30.40.10">
    <property type="entry name" value="Zinc/RING finger domain, C3HC4 (zinc finger)"/>
    <property type="match status" value="1"/>
</dbReference>
<evidence type="ECO:0000256" key="13">
    <source>
        <dbReference type="ARBA" id="ARBA00022833"/>
    </source>
</evidence>
<dbReference type="GO" id="GO:0033290">
    <property type="term" value="C:eukaryotic 48S preinitiation complex"/>
    <property type="evidence" value="ECO:0007669"/>
    <property type="project" value="UniProtKB-UniRule"/>
</dbReference>
<dbReference type="OrthoDB" id="10265695at2759"/>
<evidence type="ECO:0000256" key="3">
    <source>
        <dbReference type="ARBA" id="ARBA00004613"/>
    </source>
</evidence>
<proteinExistence type="inferred from homology"/>
<dbReference type="InterPro" id="IPR056861">
    <property type="entry name" value="HMCN1-like_VWA"/>
</dbReference>
<reference evidence="23" key="1">
    <citation type="submission" date="2021-11" db="EMBL/GenBank/DDBJ databases">
        <authorList>
            <person name="Schell T."/>
        </authorList>
    </citation>
    <scope>NUCLEOTIDE SEQUENCE</scope>
    <source>
        <strain evidence="23">M5</strain>
    </source>
</reference>
<evidence type="ECO:0000259" key="21">
    <source>
        <dbReference type="PROSITE" id="PS50157"/>
    </source>
</evidence>
<keyword evidence="7 19" id="KW-0812">Transmembrane</keyword>
<evidence type="ECO:0000256" key="7">
    <source>
        <dbReference type="ARBA" id="ARBA00022692"/>
    </source>
</evidence>
<dbReference type="Pfam" id="PF12483">
    <property type="entry name" value="GIDE"/>
    <property type="match status" value="1"/>
</dbReference>
<dbReference type="FunFam" id="3.40.50.410:FF:000134">
    <property type="entry name" value="Efk-1"/>
    <property type="match status" value="1"/>
</dbReference>
<dbReference type="PROSITE" id="PS51158">
    <property type="entry name" value="ALPHA_KINASE"/>
    <property type="match status" value="1"/>
</dbReference>
<organism evidence="23 24">
    <name type="scientific">Daphnia galeata</name>
    <dbReference type="NCBI Taxonomy" id="27404"/>
    <lineage>
        <taxon>Eukaryota</taxon>
        <taxon>Metazoa</taxon>
        <taxon>Ecdysozoa</taxon>
        <taxon>Arthropoda</taxon>
        <taxon>Crustacea</taxon>
        <taxon>Branchiopoda</taxon>
        <taxon>Diplostraca</taxon>
        <taxon>Cladocera</taxon>
        <taxon>Anomopoda</taxon>
        <taxon>Daphniidae</taxon>
        <taxon>Daphnia</taxon>
    </lineage>
</organism>
<dbReference type="SMART" id="SM00232">
    <property type="entry name" value="JAB_MPN"/>
    <property type="match status" value="1"/>
</dbReference>
<dbReference type="Gene3D" id="3.40.140.10">
    <property type="entry name" value="Cytidine Deaminase, domain 2"/>
    <property type="match status" value="2"/>
</dbReference>
<keyword evidence="12" id="KW-0833">Ubl conjugation pathway</keyword>
<dbReference type="HAMAP" id="MF_03007">
    <property type="entry name" value="eIF3h"/>
    <property type="match status" value="1"/>
</dbReference>
<dbReference type="GO" id="GO:0004674">
    <property type="term" value="F:protein serine/threonine kinase activity"/>
    <property type="evidence" value="ECO:0007669"/>
    <property type="project" value="UniProtKB-KW"/>
</dbReference>
<dbReference type="GO" id="GO:0005524">
    <property type="term" value="F:ATP binding"/>
    <property type="evidence" value="ECO:0007669"/>
    <property type="project" value="InterPro"/>
</dbReference>
<dbReference type="InterPro" id="IPR022170">
    <property type="entry name" value="MUL1-like"/>
</dbReference>
<dbReference type="EMBL" id="CAKKLH010000114">
    <property type="protein sequence ID" value="CAH0103804.1"/>
    <property type="molecule type" value="Genomic_DNA"/>
</dbReference>
<evidence type="ECO:0000313" key="24">
    <source>
        <dbReference type="Proteomes" id="UP000789390"/>
    </source>
</evidence>
<dbReference type="GO" id="GO:0005852">
    <property type="term" value="C:eukaryotic translation initiation factor 3 complex"/>
    <property type="evidence" value="ECO:0007669"/>
    <property type="project" value="UniProtKB-UniRule"/>
</dbReference>
<dbReference type="InterPro" id="IPR045810">
    <property type="entry name" value="eIF3h_C"/>
</dbReference>
<keyword evidence="6" id="KW-0808">Transferase</keyword>
<evidence type="ECO:0000256" key="18">
    <source>
        <dbReference type="SAM" id="MobiDB-lite"/>
    </source>
</evidence>
<dbReference type="InterPro" id="IPR052969">
    <property type="entry name" value="Thr-specific_kinase-like"/>
</dbReference>
<evidence type="ECO:0000256" key="5">
    <source>
        <dbReference type="ARBA" id="ARBA00022527"/>
    </source>
</evidence>
<keyword evidence="8" id="KW-0479">Metal-binding</keyword>
<dbReference type="GO" id="GO:0016020">
    <property type="term" value="C:membrane"/>
    <property type="evidence" value="ECO:0007669"/>
    <property type="project" value="UniProtKB-SubCell"/>
</dbReference>
<dbReference type="Pfam" id="PF01398">
    <property type="entry name" value="JAB"/>
    <property type="match status" value="1"/>
</dbReference>
<dbReference type="InterPro" id="IPR011009">
    <property type="entry name" value="Kinase-like_dom_sf"/>
</dbReference>
<feature type="region of interest" description="Disordered" evidence="18">
    <location>
        <begin position="350"/>
        <end position="371"/>
    </location>
</feature>
<dbReference type="SMART" id="SM00811">
    <property type="entry name" value="Alpha_kinase"/>
    <property type="match status" value="1"/>
</dbReference>
<keyword evidence="10 17" id="KW-0863">Zinc-finger</keyword>
<keyword evidence="13" id="KW-0862">Zinc</keyword>
<dbReference type="Pfam" id="PF02816">
    <property type="entry name" value="Alpha_kinase"/>
    <property type="match status" value="1"/>
</dbReference>
<dbReference type="GO" id="GO:0008270">
    <property type="term" value="F:zinc ion binding"/>
    <property type="evidence" value="ECO:0007669"/>
    <property type="project" value="UniProtKB-KW"/>
</dbReference>
<evidence type="ECO:0000256" key="19">
    <source>
        <dbReference type="SAM" id="Phobius"/>
    </source>
</evidence>
<dbReference type="GO" id="GO:0001732">
    <property type="term" value="P:formation of cytoplasmic translation initiation complex"/>
    <property type="evidence" value="ECO:0007669"/>
    <property type="project" value="UniProtKB-UniRule"/>
</dbReference>
<dbReference type="InterPro" id="IPR013083">
    <property type="entry name" value="Znf_RING/FYVE/PHD"/>
</dbReference>
<keyword evidence="16" id="KW-0396">Initiation factor</keyword>
<dbReference type="GO" id="GO:0008237">
    <property type="term" value="F:metallopeptidase activity"/>
    <property type="evidence" value="ECO:0007669"/>
    <property type="project" value="InterPro"/>
</dbReference>
<dbReference type="Gene3D" id="3.20.200.10">
    <property type="entry name" value="MHCK/EF2 kinase"/>
    <property type="match status" value="1"/>
</dbReference>
<dbReference type="InterPro" id="IPR036465">
    <property type="entry name" value="vWFA_dom_sf"/>
</dbReference>
<dbReference type="Gene3D" id="3.30.200.20">
    <property type="entry name" value="Phosphorylase Kinase, domain 1"/>
    <property type="match status" value="1"/>
</dbReference>
<evidence type="ECO:0000256" key="10">
    <source>
        <dbReference type="ARBA" id="ARBA00022771"/>
    </source>
</evidence>
<keyword evidence="16" id="KW-0963">Cytoplasm</keyword>
<evidence type="ECO:0000256" key="14">
    <source>
        <dbReference type="ARBA" id="ARBA00022989"/>
    </source>
</evidence>
<keyword evidence="24" id="KW-1185">Reference proteome</keyword>
<gene>
    <name evidence="23" type="ORF">DGAL_LOCUS6478</name>
</gene>
<keyword evidence="9" id="KW-0732">Signal</keyword>
<dbReference type="SUPFAM" id="SSF56112">
    <property type="entry name" value="Protein kinase-like (PK-like)"/>
    <property type="match status" value="1"/>
</dbReference>
<evidence type="ECO:0000256" key="2">
    <source>
        <dbReference type="ARBA" id="ARBA00004141"/>
    </source>
</evidence>
<feature type="transmembrane region" description="Helical" evidence="19">
    <location>
        <begin position="1188"/>
        <end position="1209"/>
    </location>
</feature>
<evidence type="ECO:0000256" key="17">
    <source>
        <dbReference type="PROSITE-ProRule" id="PRU00042"/>
    </source>
</evidence>
<dbReference type="GO" id="GO:0003743">
    <property type="term" value="F:translation initiation factor activity"/>
    <property type="evidence" value="ECO:0007669"/>
    <property type="project" value="UniProtKB-UniRule"/>
</dbReference>
<evidence type="ECO:0000256" key="1">
    <source>
        <dbReference type="ARBA" id="ARBA00000900"/>
    </source>
</evidence>
<comment type="caution">
    <text evidence="23">The sequence shown here is derived from an EMBL/GenBank/DDBJ whole genome shotgun (WGS) entry which is preliminary data.</text>
</comment>
<evidence type="ECO:0000259" key="20">
    <source>
        <dbReference type="PROSITE" id="PS50089"/>
    </source>
</evidence>
<dbReference type="PROSITE" id="PS50157">
    <property type="entry name" value="ZINC_FINGER_C2H2_2"/>
    <property type="match status" value="1"/>
</dbReference>
<name>A0A8J2WGS4_9CRUS</name>
<comment type="function">
    <text evidence="16">Component of the eukaryotic translation initiation factor 3 (eIF-3) complex, which is involved in protein synthesis of a specialized repertoire of mRNAs and, together with other initiation factors, stimulates binding of mRNA and methionyl-tRNAi to the 40S ribosome. The eIF-3 complex specifically targets and initiates translation of a subset of mRNAs involved in cell proliferation.</text>
</comment>
<dbReference type="CDD" id="cd08065">
    <property type="entry name" value="MPN_eIF3h"/>
    <property type="match status" value="1"/>
</dbReference>
<accession>A0A8J2WGS4</accession>
<evidence type="ECO:0000256" key="15">
    <source>
        <dbReference type="ARBA" id="ARBA00023136"/>
    </source>
</evidence>
<evidence type="ECO:0000313" key="23">
    <source>
        <dbReference type="EMBL" id="CAH0103804.1"/>
    </source>
</evidence>
<evidence type="ECO:0000256" key="16">
    <source>
        <dbReference type="HAMAP-Rule" id="MF_03007"/>
    </source>
</evidence>
<dbReference type="SMART" id="SM00184">
    <property type="entry name" value="RING"/>
    <property type="match status" value="1"/>
</dbReference>
<dbReference type="SUPFAM" id="SSF53300">
    <property type="entry name" value="vWA-like"/>
    <property type="match status" value="1"/>
</dbReference>
<dbReference type="Pfam" id="PF13920">
    <property type="entry name" value="zf-C3HC4_3"/>
    <property type="match status" value="1"/>
</dbReference>
<feature type="domain" description="Alpha-type protein kinase" evidence="22">
    <location>
        <begin position="718"/>
        <end position="1014"/>
    </location>
</feature>
<keyword evidence="11" id="KW-0418">Kinase</keyword>
<dbReference type="PANTHER" id="PTHR47763">
    <property type="entry name" value="ALPHA-PROTEIN KINASE VWKA"/>
    <property type="match status" value="1"/>
</dbReference>
<dbReference type="InterPro" id="IPR013087">
    <property type="entry name" value="Znf_C2H2_type"/>
</dbReference>
<keyword evidence="15 19" id="KW-0472">Membrane</keyword>
<feature type="domain" description="RING-type" evidence="20">
    <location>
        <begin position="1247"/>
        <end position="1289"/>
    </location>
</feature>
<sequence>MANRNRRANVPDVDNTIDLVQVDGLVVAKIIKHCHEEGSSAVDVAQGVLLGLVADTRLEVTNCFPFPKNLDENFDEEDYQMEMMRHLRKVNVDHLHTSIEESVVLIYDPLKTKRGFLHLKAYRLTPQAVALYKDNDFGADAIKTQHLSFESLYQEIRLVIHNSHLVNALLCELSEMVPSYEGSQYLDLGTASVLEKHLRSLTDNVDELLQDTNKFNIYQRQVVKQQQEKQKYVQKRNLENTARQARGEAPLPEEDVTKVFKPIPVPPRLEPMVLSAQIAAHCQQVSLFCSQALGKLFLSEALQQPQSSQQQTVLKGSSKATQIMASSRPFVCSVCRESFRVKSELTTHLNETSPSCKTTPKKRNDAVKPKNISPRVSFGSEKLLDAALVEAMEAGMERKSKPLKKSGLDSSILSTIADGDDELVNAYSKIPLNSITGTRLINKEIVNSVTRKAKINMDRIEDIISRTKNISVCFLLDTTGSMSKYISGVKEQVVEIVRLVQARGCEIEGLAFIGYKDWCDGENHFEILNFTKSVSKFKEFVASICAKGGGDFPEDVLGGLNKAVTLPWPQRSGTRIIFHLADAPSHGKGLFHDGRHRDDYPKGHPRDRPIKEIFLEMRFKELNYFFGRINDECDRMITVFEKSYGQKIEPMDSTKVHTICNSIIESVVRSVSVTHRIANSPLVSRGVGTFTLDEKEPNWLRLPREDGTIYTLELPETIQEITSFEKLQDKIKKCRLQIAPNPFSKGSIRLAYYGKIFYSTSNKDDDNSSTATFPEIFDDVVFKEIILPPKMAELDRHRYVCDLEVQTVAAKLAIEFNGRLSRTSQNPSIKTKFLMTKVVRIFKGDETTSPRYLASEQRFRGKSSNLIKYTNNTDFVLDSKSSDENGQKRLEVAVAFSHFTHDVTDGYLLVCDLQGIPSIDGKGKETLLLTDPAIHCSKHLRFGKTNLSTAGISKFFSKHEAEKVEISKLSQLAAPKSQPRSWIWFWQRNKSSSAAKEGPNECRYVCLRGIVEPVDKSRLLKSADLKSTGVIHKIITKEVATVRNGTRFWVDEERIIKNIQHEIPWGLKSPEAQNINKQTLVQVVEGLSADRIDMSVVRDEFTPASFSLSGWLGGWVAGVQLKGTQEIEEMVVDGSLMTAVGELVINCDGTMQLRSPSNSDRALPFILSTLPYSALLSTYETLVSVCKWSLFFFGGVGMVLCSLMIRKWFKIRYGRRHAREEDDILRDLCESRRSTEENDDVPDWQRCVICLVRNREVIVLPCGHVCLCADCMVLINRQNVLQRNCPMCRQRIEQIARAFVP</sequence>
<evidence type="ECO:0000256" key="4">
    <source>
        <dbReference type="ARBA" id="ARBA00022525"/>
    </source>
</evidence>
<dbReference type="Gene3D" id="3.40.50.410">
    <property type="entry name" value="von Willebrand factor, type A domain"/>
    <property type="match status" value="1"/>
</dbReference>
<comment type="similarity">
    <text evidence="16">Belongs to the eIF-3 subunit H family.</text>
</comment>
<evidence type="ECO:0000259" key="22">
    <source>
        <dbReference type="PROSITE" id="PS51158"/>
    </source>
</evidence>